<dbReference type="PROSITE" id="PS51257">
    <property type="entry name" value="PROKAR_LIPOPROTEIN"/>
    <property type="match status" value="1"/>
</dbReference>
<proteinExistence type="predicted"/>
<accession>A0A0A0C2M7</accession>
<dbReference type="SUPFAM" id="SSF52467">
    <property type="entry name" value="DHS-like NAD/FAD-binding domain"/>
    <property type="match status" value="1"/>
</dbReference>
<evidence type="ECO:0000313" key="1">
    <source>
        <dbReference type="EMBL" id="KGM14445.1"/>
    </source>
</evidence>
<dbReference type="AlphaFoldDB" id="A0A0A0C2M7"/>
<organism evidence="1 2">
    <name type="scientific">Cellulomonas bogoriensis 69B4 = DSM 16987</name>
    <dbReference type="NCBI Taxonomy" id="1386082"/>
    <lineage>
        <taxon>Bacteria</taxon>
        <taxon>Bacillati</taxon>
        <taxon>Actinomycetota</taxon>
        <taxon>Actinomycetes</taxon>
        <taxon>Micrococcales</taxon>
        <taxon>Cellulomonadaceae</taxon>
        <taxon>Cellulomonas</taxon>
    </lineage>
</organism>
<dbReference type="Proteomes" id="UP000054314">
    <property type="component" value="Unassembled WGS sequence"/>
</dbReference>
<keyword evidence="2" id="KW-1185">Reference proteome</keyword>
<reference evidence="1 2" key="1">
    <citation type="submission" date="2013-08" db="EMBL/GenBank/DDBJ databases">
        <title>Genome sequencing of Cellulomonas bogoriensis 69B4.</title>
        <authorList>
            <person name="Chen F."/>
            <person name="Li Y."/>
            <person name="Wang G."/>
        </authorList>
    </citation>
    <scope>NUCLEOTIDE SEQUENCE [LARGE SCALE GENOMIC DNA]</scope>
    <source>
        <strain evidence="1 2">69B4</strain>
    </source>
</reference>
<evidence type="ECO:0000313" key="2">
    <source>
        <dbReference type="Proteomes" id="UP000054314"/>
    </source>
</evidence>
<comment type="caution">
    <text evidence="1">The sequence shown here is derived from an EMBL/GenBank/DDBJ whole genome shotgun (WGS) entry which is preliminary data.</text>
</comment>
<dbReference type="Pfam" id="PF13289">
    <property type="entry name" value="SIR2_2"/>
    <property type="match status" value="1"/>
</dbReference>
<sequence length="269" mass="28941">MHRELGPALSEKVSEITSRTRRYALAHSLLATLGCTEVVTTNYDDLYERAAADAAHATVPVLPFDDPRPRTPWVLKMHGDRRDPASIVLTRSHMVGYDSRSRPLGSIVQALLLTRHLLVVGASMTDDNFLRLAHEVLAFRTSSGRGSDAAAPLGTVVTLTPNLAKQRLWTGRFDHLSATDEQNDGNPKARAGAAARLLAIFLDAVAMHAATARHLVDARYGYLLDGSDRAVAAASRELLTLLGTTGGDDRWAPLREALVALGGTPPATP</sequence>
<dbReference type="EMBL" id="AXCZ01000003">
    <property type="protein sequence ID" value="KGM14445.1"/>
    <property type="molecule type" value="Genomic_DNA"/>
</dbReference>
<protein>
    <submittedName>
        <fullName evidence="1">Uncharacterized protein</fullName>
    </submittedName>
</protein>
<gene>
    <name evidence="1" type="ORF">N869_11040</name>
</gene>
<name>A0A0A0C2M7_9CELL</name>
<dbReference type="RefSeq" id="WP_035056454.1">
    <property type="nucleotide sequence ID" value="NZ_AXCZ01000003.1"/>
</dbReference>
<dbReference type="InterPro" id="IPR029035">
    <property type="entry name" value="DHS-like_NAD/FAD-binding_dom"/>
</dbReference>